<dbReference type="PRINTS" id="PR00778">
    <property type="entry name" value="HTHARSR"/>
</dbReference>
<proteinExistence type="predicted"/>
<dbReference type="PANTHER" id="PTHR33154">
    <property type="entry name" value="TRANSCRIPTIONAL REGULATOR, ARSR FAMILY"/>
    <property type="match status" value="1"/>
</dbReference>
<reference evidence="5 6" key="1">
    <citation type="submission" date="2013-02" db="EMBL/GenBank/DDBJ databases">
        <title>The complete genome sequence of Corynebacterium vitaeruminis DSM 20294.</title>
        <authorList>
            <person name="Ruckert C."/>
            <person name="Albersmeier A."/>
            <person name="Kalinowski J."/>
        </authorList>
    </citation>
    <scope>NUCLEOTIDE SEQUENCE [LARGE SCALE GENOMIC DNA]</scope>
    <source>
        <strain evidence="6">ATCC 10234</strain>
    </source>
</reference>
<dbReference type="RefSeq" id="WP_025251846.1">
    <property type="nucleotide sequence ID" value="NZ_CP004353.1"/>
</dbReference>
<dbReference type="InterPro" id="IPR051081">
    <property type="entry name" value="HTH_MetalResp_TranReg"/>
</dbReference>
<evidence type="ECO:0000256" key="2">
    <source>
        <dbReference type="ARBA" id="ARBA00023125"/>
    </source>
</evidence>
<organism evidence="5 6">
    <name type="scientific">Corynebacterium vitaeruminis DSM 20294</name>
    <dbReference type="NCBI Taxonomy" id="1224164"/>
    <lineage>
        <taxon>Bacteria</taxon>
        <taxon>Bacillati</taxon>
        <taxon>Actinomycetota</taxon>
        <taxon>Actinomycetes</taxon>
        <taxon>Mycobacteriales</taxon>
        <taxon>Corynebacteriaceae</taxon>
        <taxon>Corynebacterium</taxon>
    </lineage>
</organism>
<evidence type="ECO:0000313" key="5">
    <source>
        <dbReference type="EMBL" id="AHI21782.1"/>
    </source>
</evidence>
<accession>W5XXU3</accession>
<dbReference type="Gene3D" id="1.10.10.10">
    <property type="entry name" value="Winged helix-like DNA-binding domain superfamily/Winged helix DNA-binding domain"/>
    <property type="match status" value="1"/>
</dbReference>
<dbReference type="NCBIfam" id="NF033788">
    <property type="entry name" value="HTH_metalloreg"/>
    <property type="match status" value="1"/>
</dbReference>
<dbReference type="SMART" id="SM00418">
    <property type="entry name" value="HTH_ARSR"/>
    <property type="match status" value="1"/>
</dbReference>
<dbReference type="InterPro" id="IPR011991">
    <property type="entry name" value="ArsR-like_HTH"/>
</dbReference>
<feature type="domain" description="HTH arsR-type" evidence="4">
    <location>
        <begin position="7"/>
        <end position="97"/>
    </location>
</feature>
<dbReference type="InterPro" id="IPR036390">
    <property type="entry name" value="WH_DNA-bd_sf"/>
</dbReference>
<dbReference type="PATRIC" id="fig|1224164.3.peg.380"/>
<dbReference type="HOGENOM" id="CLU_097806_3_2_11"/>
<dbReference type="CDD" id="cd00090">
    <property type="entry name" value="HTH_ARSR"/>
    <property type="match status" value="1"/>
</dbReference>
<dbReference type="eggNOG" id="COG0640">
    <property type="taxonomic scope" value="Bacteria"/>
</dbReference>
<name>W5XXU3_9CORY</name>
<dbReference type="AlphaFoldDB" id="W5XXU3"/>
<gene>
    <name evidence="5" type="ORF">B843_01950</name>
</gene>
<dbReference type="STRING" id="1224164.B843_01950"/>
<evidence type="ECO:0000256" key="1">
    <source>
        <dbReference type="ARBA" id="ARBA00023015"/>
    </source>
</evidence>
<dbReference type="EMBL" id="CP004353">
    <property type="protein sequence ID" value="AHI21782.1"/>
    <property type="molecule type" value="Genomic_DNA"/>
</dbReference>
<dbReference type="PROSITE" id="PS50987">
    <property type="entry name" value="HTH_ARSR_2"/>
    <property type="match status" value="1"/>
</dbReference>
<protein>
    <submittedName>
        <fullName evidence="5">ArsR family transcriptional regulator</fullName>
    </submittedName>
</protein>
<dbReference type="GO" id="GO:0003700">
    <property type="term" value="F:DNA-binding transcription factor activity"/>
    <property type="evidence" value="ECO:0007669"/>
    <property type="project" value="InterPro"/>
</dbReference>
<evidence type="ECO:0000256" key="3">
    <source>
        <dbReference type="ARBA" id="ARBA00023163"/>
    </source>
</evidence>
<dbReference type="InterPro" id="IPR001845">
    <property type="entry name" value="HTH_ArsR_DNA-bd_dom"/>
</dbReference>
<evidence type="ECO:0000313" key="6">
    <source>
        <dbReference type="Proteomes" id="UP000019222"/>
    </source>
</evidence>
<dbReference type="SUPFAM" id="SSF46785">
    <property type="entry name" value="Winged helix' DNA-binding domain"/>
    <property type="match status" value="1"/>
</dbReference>
<dbReference type="InterPro" id="IPR036388">
    <property type="entry name" value="WH-like_DNA-bd_sf"/>
</dbReference>
<dbReference type="Pfam" id="PF01022">
    <property type="entry name" value="HTH_5"/>
    <property type="match status" value="1"/>
</dbReference>
<sequence length="97" mass="10796">MCAAKLRQPFDSDKAAELFKALGDPTRLSLLYLVAETDEVCCIDLTRALGISAPTVTHHMKRLAAASLVSRTKKGKWAFYSVNRPEFDRVNELIEAL</sequence>
<keyword evidence="6" id="KW-1185">Reference proteome</keyword>
<keyword evidence="3" id="KW-0804">Transcription</keyword>
<dbReference type="Proteomes" id="UP000019222">
    <property type="component" value="Chromosome"/>
</dbReference>
<keyword evidence="2" id="KW-0238">DNA-binding</keyword>
<dbReference type="PANTHER" id="PTHR33154:SF18">
    <property type="entry name" value="ARSENICAL RESISTANCE OPERON REPRESSOR"/>
    <property type="match status" value="1"/>
</dbReference>
<evidence type="ECO:0000259" key="4">
    <source>
        <dbReference type="PROSITE" id="PS50987"/>
    </source>
</evidence>
<dbReference type="GO" id="GO:0003677">
    <property type="term" value="F:DNA binding"/>
    <property type="evidence" value="ECO:0007669"/>
    <property type="project" value="UniProtKB-KW"/>
</dbReference>
<keyword evidence="1" id="KW-0805">Transcription regulation</keyword>
<dbReference type="KEGG" id="cvt:B843_01950"/>